<feature type="region of interest" description="Disordered" evidence="1">
    <location>
        <begin position="259"/>
        <end position="281"/>
    </location>
</feature>
<gene>
    <name evidence="2" type="ORF">RI129_003202</name>
</gene>
<dbReference type="EMBL" id="JAVRBK010000002">
    <property type="protein sequence ID" value="KAK5648310.1"/>
    <property type="molecule type" value="Genomic_DNA"/>
</dbReference>
<reference evidence="2 3" key="1">
    <citation type="journal article" date="2024" name="Insects">
        <title>An Improved Chromosome-Level Genome Assembly of the Firefly Pyrocoelia pectoralis.</title>
        <authorList>
            <person name="Fu X."/>
            <person name="Meyer-Rochow V.B."/>
            <person name="Ballantyne L."/>
            <person name="Zhu X."/>
        </authorList>
    </citation>
    <scope>NUCLEOTIDE SEQUENCE [LARGE SCALE GENOMIC DNA]</scope>
    <source>
        <strain evidence="2">XCY_ONT2</strain>
    </source>
</reference>
<sequence length="632" mass="70211">MISLDHNEISDWYAQQLQMLNDKLKNVSNRNPLSSSEDEEHFPSRPRRRKRKYKRVINCSDSDDDDDEEWLPFKMQAQDVKSTKPSRPAINPSSAVTNNTVATTQHNVPVGYAVVSGTSSAPQPGSSGIKLKIMKYSPLPLATNTTSDNFLVTQPNSRVLQSLLTSNDQTLANLYTDFSKYGINIENSDPPIQYENVMDPVGTTNSLTDMVLEAMVLQKPTESSQNAAEPSQIPIEPPPKPVEPAQKPVQLIQKPVRPTQNPVQPTQNPVQPTQNPVQLTQKPPEASIIQDKINDEIICISDDDNDNIGKSSVDAYNFMNSNEDEMVQQLFRKHLSKKLHKDSQTFHPTDALIHRTKTNLIALPNMIGELKRYKIPIDLQFSATNVAHFENNVRHGLNPTMDKWLREECMDISHLPIITPTVPNKNIGLPNVIKNKAIPSTLWQQTFVERLNNTMNNKQSLNPSMPTTVKSATIPITTLPANVTYQTTSNVIQSSAAISTCDKNVIPVTVSNMKHESTQKTKPVVLNGANSLSLRSLLFPRQNTIDKPQESTSPAGTNIFVNSPLLHNYLQATKTVTPTSCVAVLSSSNEQLPKKSDDMSPIVIDDTEDTVTKSDVPSKIRVKSLAELLQKV</sequence>
<protein>
    <submittedName>
        <fullName evidence="2">Uncharacterized protein</fullName>
    </submittedName>
</protein>
<feature type="compositionally biased region" description="Low complexity" evidence="1">
    <location>
        <begin position="259"/>
        <end position="278"/>
    </location>
</feature>
<proteinExistence type="predicted"/>
<dbReference type="AlphaFoldDB" id="A0AAN7VGJ9"/>
<feature type="region of interest" description="Disordered" evidence="1">
    <location>
        <begin position="27"/>
        <end position="53"/>
    </location>
</feature>
<evidence type="ECO:0000313" key="2">
    <source>
        <dbReference type="EMBL" id="KAK5648310.1"/>
    </source>
</evidence>
<name>A0AAN7VGJ9_9COLE</name>
<accession>A0AAN7VGJ9</accession>
<comment type="caution">
    <text evidence="2">The sequence shown here is derived from an EMBL/GenBank/DDBJ whole genome shotgun (WGS) entry which is preliminary data.</text>
</comment>
<feature type="region of interest" description="Disordered" evidence="1">
    <location>
        <begin position="219"/>
        <end position="247"/>
    </location>
</feature>
<dbReference type="Proteomes" id="UP001329430">
    <property type="component" value="Chromosome 2"/>
</dbReference>
<evidence type="ECO:0000313" key="3">
    <source>
        <dbReference type="Proteomes" id="UP001329430"/>
    </source>
</evidence>
<keyword evidence="3" id="KW-1185">Reference proteome</keyword>
<evidence type="ECO:0000256" key="1">
    <source>
        <dbReference type="SAM" id="MobiDB-lite"/>
    </source>
</evidence>
<organism evidence="2 3">
    <name type="scientific">Pyrocoelia pectoralis</name>
    <dbReference type="NCBI Taxonomy" id="417401"/>
    <lineage>
        <taxon>Eukaryota</taxon>
        <taxon>Metazoa</taxon>
        <taxon>Ecdysozoa</taxon>
        <taxon>Arthropoda</taxon>
        <taxon>Hexapoda</taxon>
        <taxon>Insecta</taxon>
        <taxon>Pterygota</taxon>
        <taxon>Neoptera</taxon>
        <taxon>Endopterygota</taxon>
        <taxon>Coleoptera</taxon>
        <taxon>Polyphaga</taxon>
        <taxon>Elateriformia</taxon>
        <taxon>Elateroidea</taxon>
        <taxon>Lampyridae</taxon>
        <taxon>Lampyrinae</taxon>
        <taxon>Pyrocoelia</taxon>
    </lineage>
</organism>
<feature type="compositionally biased region" description="Basic residues" evidence="1">
    <location>
        <begin position="44"/>
        <end position="53"/>
    </location>
</feature>